<dbReference type="Proteomes" id="UP000587527">
    <property type="component" value="Unassembled WGS sequence"/>
</dbReference>
<keyword evidence="2" id="KW-0378">Hydrolase</keyword>
<accession>A0A841C3Q8</accession>
<gene>
    <name evidence="2" type="ORF">F4553_007034</name>
</gene>
<dbReference type="GO" id="GO:0016042">
    <property type="term" value="P:lipid catabolic process"/>
    <property type="evidence" value="ECO:0007669"/>
    <property type="project" value="InterPro"/>
</dbReference>
<dbReference type="InterPro" id="IPR029058">
    <property type="entry name" value="AB_hydrolase_fold"/>
</dbReference>
<keyword evidence="1" id="KW-0732">Signal</keyword>
<dbReference type="AlphaFoldDB" id="A0A841C3Q8"/>
<reference evidence="2 3" key="1">
    <citation type="submission" date="2020-08" db="EMBL/GenBank/DDBJ databases">
        <title>Sequencing the genomes of 1000 actinobacteria strains.</title>
        <authorList>
            <person name="Klenk H.-P."/>
        </authorList>
    </citation>
    <scope>NUCLEOTIDE SEQUENCE [LARGE SCALE GENOMIC DNA]</scope>
    <source>
        <strain evidence="2 3">DSM 45362</strain>
    </source>
</reference>
<feature type="signal peptide" evidence="1">
    <location>
        <begin position="1"/>
        <end position="27"/>
    </location>
</feature>
<dbReference type="Gene3D" id="3.40.50.1820">
    <property type="entry name" value="alpha/beta hydrolase"/>
    <property type="match status" value="1"/>
</dbReference>
<dbReference type="SUPFAM" id="SSF53474">
    <property type="entry name" value="alpha/beta-Hydrolases"/>
    <property type="match status" value="1"/>
</dbReference>
<dbReference type="RefSeq" id="WP_184845016.1">
    <property type="nucleotide sequence ID" value="NZ_JACHMN010000003.1"/>
</dbReference>
<protein>
    <submittedName>
        <fullName evidence="2">Triacylglycerol esterase/lipase EstA (Alpha/beta hydrolase family)</fullName>
    </submittedName>
</protein>
<sequence length="281" mass="29816">MRRTAALLAALALALGASLIATTPAYAAPARANGQSNPVIFIHGYSSTNCSTYWSKASSLFSSTGWTGARVTYGYYTDDSSCSHEYAGSLNSSIKTIGKDLANWIYTTYSKNGVKVDVVAHSMGGLIIRSALTEVAKKTAGWPAYLYVEDVVTLGTPHDGAIVAGGLCIFVNNTQCSEMSAGSTFLQGLTARPESAMQTDWTNIGSYADEIVTAASATYMNGQHKIQYQLAAGLQHAELITASTGTYSSRFSHNGAAWSAYAARVNPVQWARNAVYYSSST</sequence>
<dbReference type="InterPro" id="IPR002918">
    <property type="entry name" value="Lipase_EstA/Esterase_EstB"/>
</dbReference>
<proteinExistence type="predicted"/>
<evidence type="ECO:0000313" key="3">
    <source>
        <dbReference type="Proteomes" id="UP000587527"/>
    </source>
</evidence>
<comment type="caution">
    <text evidence="2">The sequence shown here is derived from an EMBL/GenBank/DDBJ whole genome shotgun (WGS) entry which is preliminary data.</text>
</comment>
<name>A0A841C3Q8_9ACTN</name>
<evidence type="ECO:0000256" key="1">
    <source>
        <dbReference type="SAM" id="SignalP"/>
    </source>
</evidence>
<dbReference type="EMBL" id="JACHMN010000003">
    <property type="protein sequence ID" value="MBB5873600.1"/>
    <property type="molecule type" value="Genomic_DNA"/>
</dbReference>
<dbReference type="Pfam" id="PF01674">
    <property type="entry name" value="Lipase_2"/>
    <property type="match status" value="1"/>
</dbReference>
<dbReference type="GO" id="GO:0016298">
    <property type="term" value="F:lipase activity"/>
    <property type="evidence" value="ECO:0007669"/>
    <property type="project" value="TreeGrafter"/>
</dbReference>
<feature type="chain" id="PRO_5032992475" evidence="1">
    <location>
        <begin position="28"/>
        <end position="281"/>
    </location>
</feature>
<dbReference type="PANTHER" id="PTHR32015:SF1">
    <property type="entry name" value="LIPASE"/>
    <property type="match status" value="1"/>
</dbReference>
<dbReference type="PANTHER" id="PTHR32015">
    <property type="entry name" value="FASTING INDUCED LIPASE"/>
    <property type="match status" value="1"/>
</dbReference>
<keyword evidence="3" id="KW-1185">Reference proteome</keyword>
<organism evidence="2 3">
    <name type="scientific">Allocatelliglobosispora scoriae</name>
    <dbReference type="NCBI Taxonomy" id="643052"/>
    <lineage>
        <taxon>Bacteria</taxon>
        <taxon>Bacillati</taxon>
        <taxon>Actinomycetota</taxon>
        <taxon>Actinomycetes</taxon>
        <taxon>Micromonosporales</taxon>
        <taxon>Micromonosporaceae</taxon>
        <taxon>Allocatelliglobosispora</taxon>
    </lineage>
</organism>
<evidence type="ECO:0000313" key="2">
    <source>
        <dbReference type="EMBL" id="MBB5873600.1"/>
    </source>
</evidence>